<keyword evidence="3" id="KW-0378">Hydrolase</keyword>
<protein>
    <submittedName>
        <fullName evidence="8">Dynamin family protein</fullName>
    </submittedName>
</protein>
<evidence type="ECO:0000313" key="9">
    <source>
        <dbReference type="Proteomes" id="UP001610631"/>
    </source>
</evidence>
<comment type="caution">
    <text evidence="8">The sequence shown here is derived from an EMBL/GenBank/DDBJ whole genome shotgun (WGS) entry which is preliminary data.</text>
</comment>
<dbReference type="PANTHER" id="PTHR10465">
    <property type="entry name" value="TRANSMEMBRANE GTPASE FZO1"/>
    <property type="match status" value="1"/>
</dbReference>
<evidence type="ECO:0000256" key="6">
    <source>
        <dbReference type="SAM" id="Coils"/>
    </source>
</evidence>
<dbReference type="InterPro" id="IPR027094">
    <property type="entry name" value="Mitofusin_fam"/>
</dbReference>
<dbReference type="InterPro" id="IPR027417">
    <property type="entry name" value="P-loop_NTPase"/>
</dbReference>
<keyword evidence="4" id="KW-0342">GTP-binding</keyword>
<organism evidence="8 9">
    <name type="scientific">Streptomyces racemochromogenes</name>
    <dbReference type="NCBI Taxonomy" id="67353"/>
    <lineage>
        <taxon>Bacteria</taxon>
        <taxon>Bacillati</taxon>
        <taxon>Actinomycetota</taxon>
        <taxon>Actinomycetes</taxon>
        <taxon>Kitasatosporales</taxon>
        <taxon>Streptomycetaceae</taxon>
        <taxon>Streptomyces</taxon>
    </lineage>
</organism>
<keyword evidence="5" id="KW-0472">Membrane</keyword>
<feature type="coiled-coil region" evidence="6">
    <location>
        <begin position="567"/>
        <end position="594"/>
    </location>
</feature>
<dbReference type="RefSeq" id="WP_395512361.1">
    <property type="nucleotide sequence ID" value="NZ_JBBDHD010000091.1"/>
</dbReference>
<keyword evidence="2" id="KW-0547">Nucleotide-binding</keyword>
<dbReference type="SUPFAM" id="SSF52540">
    <property type="entry name" value="P-loop containing nucleoside triphosphate hydrolases"/>
    <property type="match status" value="1"/>
</dbReference>
<feature type="domain" description="Dynamin N-terminal" evidence="7">
    <location>
        <begin position="99"/>
        <end position="237"/>
    </location>
</feature>
<sequence length="683" mass="74790">MMPVEEAQDELKHLLSRCERWLCDEEGPRDILPDAAGLADDAARMEALRTRVLSSMLNVALLGRQSSGKSFLISGLQGGLEYVPVTDEDGMPAAEFLGVLPSSARPTTACPCTVVPVGEEAAEEGAGRARLRARFAGGRVEDIGTDLPPAVVAAYGAVDGDVTNRRREHMNLRVESIEVLLSDARLPVKLFDLPGSESPIEEHEIIMREAWAKADCFVYVSHATSALSVNELQLIRDLYGHHMQSNANKRVLWVLSGIDLATQREQGQAAWKSVLATNNAYLRTHFGAPGGRFIGEGFLPVSAAWEAEGDFRNAQGDDGDTLRRLSGMETLRDHLRDLMESGAGHAHLRQVADEARWLVRRRQRQLADMLDTHLLAVEDLEAQQQGLRGRIAGAERSLDRIRSELGRELQRRIRAARAPFGGLADVLHRQLDPLIDGGNLSAEHANEVDVLQVQLFSRWMTSAEGPATLWERELQAFDASARQLLRADLGVDTGTQLVSPEPLDTSYFPMQTDGRQPLTAYGVVQAAANTLGVASPLAAGAVWLTTSLSLATIAVPAGAAVLTAIAIAKVTDLLKDRESKVQRARQERKDMIDEQVKRARSAFENVTHSQGRLLIDAVEHHHAQHQARLKATLAQIMERINAEDTVRSRAVIERVAPVNQSGQALVTELQDFRDALGNDLTPR</sequence>
<evidence type="ECO:0000259" key="7">
    <source>
        <dbReference type="Pfam" id="PF00350"/>
    </source>
</evidence>
<keyword evidence="6" id="KW-0175">Coiled coil</keyword>
<comment type="subcellular location">
    <subcellularLocation>
        <location evidence="1">Membrane</location>
    </subcellularLocation>
</comment>
<evidence type="ECO:0000256" key="4">
    <source>
        <dbReference type="ARBA" id="ARBA00023134"/>
    </source>
</evidence>
<dbReference type="Gene3D" id="3.40.50.300">
    <property type="entry name" value="P-loop containing nucleotide triphosphate hydrolases"/>
    <property type="match status" value="1"/>
</dbReference>
<reference evidence="8 9" key="1">
    <citation type="submission" date="2024-03" db="EMBL/GenBank/DDBJ databases">
        <title>Whole genome sequencing of Streptomyces racemochromogenes, to identify antimicrobial biosynthetic gene clusters.</title>
        <authorList>
            <person name="Suryawanshi P."/>
            <person name="Krishnaraj P.U."/>
            <person name="Arun Y.P."/>
            <person name="Suryawanshi M.P."/>
            <person name="Rakshit O."/>
        </authorList>
    </citation>
    <scope>NUCLEOTIDE SEQUENCE [LARGE SCALE GENOMIC DNA]</scope>
    <source>
        <strain evidence="8 9">AUDT626</strain>
    </source>
</reference>
<evidence type="ECO:0000256" key="3">
    <source>
        <dbReference type="ARBA" id="ARBA00022801"/>
    </source>
</evidence>
<keyword evidence="9" id="KW-1185">Reference proteome</keyword>
<accession>A0ABW7PK49</accession>
<evidence type="ECO:0000256" key="1">
    <source>
        <dbReference type="ARBA" id="ARBA00004370"/>
    </source>
</evidence>
<dbReference type="PANTHER" id="PTHR10465:SF0">
    <property type="entry name" value="SARCALUMENIN"/>
    <property type="match status" value="1"/>
</dbReference>
<name>A0ABW7PK49_9ACTN</name>
<proteinExistence type="predicted"/>
<evidence type="ECO:0000256" key="2">
    <source>
        <dbReference type="ARBA" id="ARBA00022741"/>
    </source>
</evidence>
<dbReference type="Proteomes" id="UP001610631">
    <property type="component" value="Unassembled WGS sequence"/>
</dbReference>
<evidence type="ECO:0000313" key="8">
    <source>
        <dbReference type="EMBL" id="MFH7598678.1"/>
    </source>
</evidence>
<evidence type="ECO:0000256" key="5">
    <source>
        <dbReference type="ARBA" id="ARBA00023136"/>
    </source>
</evidence>
<dbReference type="EMBL" id="JBBDHD010000091">
    <property type="protein sequence ID" value="MFH7598678.1"/>
    <property type="molecule type" value="Genomic_DNA"/>
</dbReference>
<dbReference type="Pfam" id="PF00350">
    <property type="entry name" value="Dynamin_N"/>
    <property type="match status" value="1"/>
</dbReference>
<dbReference type="InterPro" id="IPR045063">
    <property type="entry name" value="Dynamin_N"/>
</dbReference>
<gene>
    <name evidence="8" type="ORF">WDV06_26825</name>
</gene>